<evidence type="ECO:0000256" key="10">
    <source>
        <dbReference type="ARBA" id="ARBA00034808"/>
    </source>
</evidence>
<dbReference type="EMBL" id="LMTZ01000151">
    <property type="protein sequence ID" value="KST62746.1"/>
    <property type="molecule type" value="Genomic_DNA"/>
</dbReference>
<proteinExistence type="inferred from homology"/>
<dbReference type="AlphaFoldDB" id="A0A0V7ZDW3"/>
<dbReference type="Gene3D" id="3.40.50.300">
    <property type="entry name" value="P-loop containing nucleotide triphosphate hydrolases"/>
    <property type="match status" value="3"/>
</dbReference>
<dbReference type="Pfam" id="PF13361">
    <property type="entry name" value="UvrD_C"/>
    <property type="match status" value="1"/>
</dbReference>
<organism evidence="15 16">
    <name type="scientific">Mastigocoleus testarum BC008</name>
    <dbReference type="NCBI Taxonomy" id="371196"/>
    <lineage>
        <taxon>Bacteria</taxon>
        <taxon>Bacillati</taxon>
        <taxon>Cyanobacteriota</taxon>
        <taxon>Cyanophyceae</taxon>
        <taxon>Nostocales</taxon>
        <taxon>Hapalosiphonaceae</taxon>
        <taxon>Mastigocoleus</taxon>
    </lineage>
</organism>
<evidence type="ECO:0000256" key="2">
    <source>
        <dbReference type="ARBA" id="ARBA00022741"/>
    </source>
</evidence>
<evidence type="ECO:0000259" key="13">
    <source>
        <dbReference type="PROSITE" id="PS51198"/>
    </source>
</evidence>
<dbReference type="FunFam" id="3.30.420.10:FF:000045">
    <property type="entry name" value="3'-5' exonuclease DinG"/>
    <property type="match status" value="1"/>
</dbReference>
<evidence type="ECO:0000256" key="8">
    <source>
        <dbReference type="ARBA" id="ARBA00023235"/>
    </source>
</evidence>
<dbReference type="Pfam" id="PF00929">
    <property type="entry name" value="RNase_T"/>
    <property type="match status" value="1"/>
</dbReference>
<gene>
    <name evidence="15" type="ORF">BC008_38650</name>
</gene>
<dbReference type="Gene3D" id="1.10.486.10">
    <property type="entry name" value="PCRA, domain 4"/>
    <property type="match status" value="2"/>
</dbReference>
<dbReference type="InterPro" id="IPR012337">
    <property type="entry name" value="RNaseH-like_sf"/>
</dbReference>
<dbReference type="GO" id="GO:0005829">
    <property type="term" value="C:cytosol"/>
    <property type="evidence" value="ECO:0007669"/>
    <property type="project" value="TreeGrafter"/>
</dbReference>
<keyword evidence="3 12" id="KW-0378">Hydrolase</keyword>
<evidence type="ECO:0000256" key="9">
    <source>
        <dbReference type="ARBA" id="ARBA00034617"/>
    </source>
</evidence>
<reference evidence="15 16" key="1">
    <citation type="journal article" date="2015" name="Genome Announc.">
        <title>Draft Genome of the Euendolithic (true boring) Cyanobacterium Mastigocoleus testarum strain BC008.</title>
        <authorList>
            <person name="Guida B.S."/>
            <person name="Garcia-Pichel F."/>
        </authorList>
    </citation>
    <scope>NUCLEOTIDE SEQUENCE [LARGE SCALE GENOMIC DNA]</scope>
    <source>
        <strain evidence="15 16">BC008</strain>
    </source>
</reference>
<dbReference type="SUPFAM" id="SSF53098">
    <property type="entry name" value="Ribonuclease H-like"/>
    <property type="match status" value="1"/>
</dbReference>
<accession>A0A0V7ZDW3</accession>
<evidence type="ECO:0000256" key="4">
    <source>
        <dbReference type="ARBA" id="ARBA00022806"/>
    </source>
</evidence>
<dbReference type="InterPro" id="IPR013986">
    <property type="entry name" value="DExx_box_DNA_helicase_dom_sf"/>
</dbReference>
<evidence type="ECO:0000256" key="7">
    <source>
        <dbReference type="ARBA" id="ARBA00023125"/>
    </source>
</evidence>
<dbReference type="PANTHER" id="PTHR11070">
    <property type="entry name" value="UVRD / RECB / PCRA DNA HELICASE FAMILY MEMBER"/>
    <property type="match status" value="1"/>
</dbReference>
<evidence type="ECO:0000256" key="5">
    <source>
        <dbReference type="ARBA" id="ARBA00022839"/>
    </source>
</evidence>
<dbReference type="OrthoDB" id="9810135at2"/>
<feature type="domain" description="UvrD-like helicase C-terminal" evidence="14">
    <location>
        <begin position="283"/>
        <end position="743"/>
    </location>
</feature>
<dbReference type="GO" id="GO:0004527">
    <property type="term" value="F:exonuclease activity"/>
    <property type="evidence" value="ECO:0007669"/>
    <property type="project" value="UniProtKB-KW"/>
</dbReference>
<keyword evidence="16" id="KW-1185">Reference proteome</keyword>
<keyword evidence="5" id="KW-0269">Exonuclease</keyword>
<keyword evidence="6 12" id="KW-0067">ATP-binding</keyword>
<comment type="caution">
    <text evidence="15">The sequence shown here is derived from an EMBL/GenBank/DDBJ whole genome shotgun (WGS) entry which is preliminary data.</text>
</comment>
<dbReference type="Proteomes" id="UP000053372">
    <property type="component" value="Unassembled WGS sequence"/>
</dbReference>
<keyword evidence="5" id="KW-0540">Nuclease</keyword>
<comment type="similarity">
    <text evidence="1">Belongs to the helicase family. UvrD subfamily.</text>
</comment>
<dbReference type="CDD" id="cd06127">
    <property type="entry name" value="DEDDh"/>
    <property type="match status" value="1"/>
</dbReference>
<evidence type="ECO:0000256" key="6">
    <source>
        <dbReference type="ARBA" id="ARBA00022840"/>
    </source>
</evidence>
<dbReference type="CDD" id="cd17932">
    <property type="entry name" value="DEXQc_UvrD"/>
    <property type="match status" value="1"/>
</dbReference>
<dbReference type="Gene3D" id="1.10.10.160">
    <property type="match status" value="1"/>
</dbReference>
<evidence type="ECO:0000259" key="14">
    <source>
        <dbReference type="PROSITE" id="PS51217"/>
    </source>
</evidence>
<dbReference type="InterPro" id="IPR014017">
    <property type="entry name" value="DNA_helicase_UvrD-like_C"/>
</dbReference>
<dbReference type="GO" id="GO:0003677">
    <property type="term" value="F:DNA binding"/>
    <property type="evidence" value="ECO:0007669"/>
    <property type="project" value="UniProtKB-KW"/>
</dbReference>
<dbReference type="GO" id="GO:0005524">
    <property type="term" value="F:ATP binding"/>
    <property type="evidence" value="ECO:0007669"/>
    <property type="project" value="UniProtKB-UniRule"/>
</dbReference>
<dbReference type="InterPro" id="IPR027417">
    <property type="entry name" value="P-loop_NTPase"/>
</dbReference>
<dbReference type="GO" id="GO:0033202">
    <property type="term" value="C:DNA helicase complex"/>
    <property type="evidence" value="ECO:0007669"/>
    <property type="project" value="TreeGrafter"/>
</dbReference>
<protein>
    <recommendedName>
        <fullName evidence="10">DNA 3'-5' helicase</fullName>
        <ecNumber evidence="10">5.6.2.4</ecNumber>
    </recommendedName>
</protein>
<dbReference type="EC" id="5.6.2.4" evidence="10"/>
<feature type="binding site" evidence="12">
    <location>
        <begin position="25"/>
        <end position="32"/>
    </location>
    <ligand>
        <name>ATP</name>
        <dbReference type="ChEBI" id="CHEBI:30616"/>
    </ligand>
</feature>
<keyword evidence="4 12" id="KW-0347">Helicase</keyword>
<dbReference type="InterPro" id="IPR036397">
    <property type="entry name" value="RNaseH_sf"/>
</dbReference>
<dbReference type="PANTHER" id="PTHR11070:SF2">
    <property type="entry name" value="ATP-DEPENDENT DNA HELICASE SRS2"/>
    <property type="match status" value="1"/>
</dbReference>
<dbReference type="InterPro" id="IPR014016">
    <property type="entry name" value="UvrD-like_ATP-bd"/>
</dbReference>
<dbReference type="PROSITE" id="PS51198">
    <property type="entry name" value="UVRD_HELICASE_ATP_BIND"/>
    <property type="match status" value="1"/>
</dbReference>
<dbReference type="SMART" id="SM00479">
    <property type="entry name" value="EXOIII"/>
    <property type="match status" value="1"/>
</dbReference>
<dbReference type="GO" id="GO:0016887">
    <property type="term" value="F:ATP hydrolysis activity"/>
    <property type="evidence" value="ECO:0007669"/>
    <property type="project" value="RHEA"/>
</dbReference>
<comment type="catalytic activity">
    <reaction evidence="11">
        <text>ATP + H2O = ADP + phosphate + H(+)</text>
        <dbReference type="Rhea" id="RHEA:13065"/>
        <dbReference type="ChEBI" id="CHEBI:15377"/>
        <dbReference type="ChEBI" id="CHEBI:15378"/>
        <dbReference type="ChEBI" id="CHEBI:30616"/>
        <dbReference type="ChEBI" id="CHEBI:43474"/>
        <dbReference type="ChEBI" id="CHEBI:456216"/>
        <dbReference type="EC" id="5.6.2.4"/>
    </reaction>
</comment>
<dbReference type="GO" id="GO:0000725">
    <property type="term" value="P:recombinational repair"/>
    <property type="evidence" value="ECO:0007669"/>
    <property type="project" value="TreeGrafter"/>
</dbReference>
<dbReference type="Gene3D" id="3.30.420.10">
    <property type="entry name" value="Ribonuclease H-like superfamily/Ribonuclease H"/>
    <property type="match status" value="1"/>
</dbReference>
<evidence type="ECO:0000313" key="15">
    <source>
        <dbReference type="EMBL" id="KST62746.1"/>
    </source>
</evidence>
<evidence type="ECO:0000313" key="16">
    <source>
        <dbReference type="Proteomes" id="UP000053372"/>
    </source>
</evidence>
<dbReference type="SUPFAM" id="SSF52540">
    <property type="entry name" value="P-loop containing nucleoside triphosphate hydrolases"/>
    <property type="match status" value="1"/>
</dbReference>
<dbReference type="RefSeq" id="WP_027840818.1">
    <property type="nucleotide sequence ID" value="NZ_LMTZ01000151.1"/>
</dbReference>
<dbReference type="PROSITE" id="PS51217">
    <property type="entry name" value="UVRD_HELICASE_CTER"/>
    <property type="match status" value="1"/>
</dbReference>
<dbReference type="InterPro" id="IPR013520">
    <property type="entry name" value="Ribonucl_H"/>
</dbReference>
<dbReference type="GO" id="GO:0043138">
    <property type="term" value="F:3'-5' DNA helicase activity"/>
    <property type="evidence" value="ECO:0007669"/>
    <property type="project" value="UniProtKB-EC"/>
</dbReference>
<evidence type="ECO:0000256" key="3">
    <source>
        <dbReference type="ARBA" id="ARBA00022801"/>
    </source>
</evidence>
<keyword evidence="8" id="KW-0413">Isomerase</keyword>
<comment type="catalytic activity">
    <reaction evidence="9">
        <text>Couples ATP hydrolysis with the unwinding of duplex DNA by translocating in the 3'-5' direction.</text>
        <dbReference type="EC" id="5.6.2.4"/>
    </reaction>
</comment>
<evidence type="ECO:0000256" key="12">
    <source>
        <dbReference type="PROSITE-ProRule" id="PRU00560"/>
    </source>
</evidence>
<evidence type="ECO:0000256" key="11">
    <source>
        <dbReference type="ARBA" id="ARBA00048988"/>
    </source>
</evidence>
<dbReference type="Pfam" id="PF00580">
    <property type="entry name" value="UvrD-helicase"/>
    <property type="match status" value="1"/>
</dbReference>
<evidence type="ECO:0000256" key="1">
    <source>
        <dbReference type="ARBA" id="ARBA00009922"/>
    </source>
</evidence>
<name>A0A0V7ZDW3_9CYAN</name>
<keyword evidence="7" id="KW-0238">DNA-binding</keyword>
<keyword evidence="2 12" id="KW-0547">Nucleotide-binding</keyword>
<sequence length="819" mass="94187">MDKHQPNPEQQKIINHINGAILVLAPVGTGKTFVLSERVARAIKNGIPIEKILCLTFTNRAAKEMSERLWRMHPEEFRQITIKTFHGLCAQMLRIEAINIGLPTDFVIYDDSDCKEIIKEVFGYQKNQDIQRTFFDIAKYKSQACTEELSFLYPTENIYQPLGLNFAKKAIRYQSILQERHAIDFADLVFFVRAMLNCKPEISQRWQERFDFVQIDEIQDTHICEYEIVRHLASRTRNLATIGDLDQTIYEWRGSEPDLVIQQFTEDFQPKKYSLTFNYRATQTLLNAASSFANSFEQRQTQITPASSCKPGKLIKTHFAENEQTEAIWIGEQIQNLAANNQRFPYNRVAILTRTHKRIEIISKVLEQLNIPCITIEQYQFFMRQEVKDTLAYLKLILNPFDTGSFRRILLRPTRGIGARTIQNVITEGEKCGFYLTDMGSIQTFVDGDPFSNLISAYKSGIIVVFDVETTGLSVTNDEVIEIAALKLVNGKVEAEFHQHILNTISVGDSQHIHGYTDKELAEKGRPANQVFSEFFDFAQNAFLIGHNVGFDIKMVTAHASKAGITIPKFQWGDTWNLANRFIDLDSYSLENLAKKLGLPNLPTHKALDDTRTTVELLGYLIPKIESKSDYRQALVYRYGEEFESLAEQIETWRDDTQKLRPADLLEKLLTESGLQAYYETDPQRENNLLELINIFRQKDKPEINSDTALRSILEFTALAKNLDQISQQDNQVMIITIHQSKGLEFDSIFIAGASQEEFPSFLSLRNDNLEEEKRLFYVAMTRAKQQLFISGFLEDSRGYSKVPSEFIDSIPDKYLQLE</sequence>
<dbReference type="InterPro" id="IPR000212">
    <property type="entry name" value="DNA_helicase_UvrD/REP"/>
</dbReference>
<feature type="domain" description="UvrD-like helicase ATP-binding" evidence="13">
    <location>
        <begin position="4"/>
        <end position="282"/>
    </location>
</feature>